<dbReference type="PANTHER" id="PTHR46377">
    <property type="entry name" value="DUAL SPECIFICITY PROTEIN PHOSPHATASE 19"/>
    <property type="match status" value="1"/>
</dbReference>
<dbReference type="Pfam" id="PF00782">
    <property type="entry name" value="DSPc"/>
    <property type="match status" value="2"/>
</dbReference>
<dbReference type="GO" id="GO:0008579">
    <property type="term" value="F:JUN kinase phosphatase activity"/>
    <property type="evidence" value="ECO:0007669"/>
    <property type="project" value="TreeGrafter"/>
</dbReference>
<dbReference type="InterPro" id="IPR020422">
    <property type="entry name" value="TYR_PHOSPHATASE_DUAL_dom"/>
</dbReference>
<dbReference type="InterPro" id="IPR016130">
    <property type="entry name" value="Tyr_Pase_AS"/>
</dbReference>
<dbReference type="EMBL" id="LATX01001706">
    <property type="protein sequence ID" value="KTB39146.1"/>
    <property type="molecule type" value="Genomic_DNA"/>
</dbReference>
<evidence type="ECO:0000313" key="6">
    <source>
        <dbReference type="Proteomes" id="UP000054988"/>
    </source>
</evidence>
<dbReference type="PROSITE" id="PS50054">
    <property type="entry name" value="TYR_PHOSPHATASE_DUAL"/>
    <property type="match status" value="1"/>
</dbReference>
<evidence type="ECO:0000256" key="2">
    <source>
        <dbReference type="ARBA" id="ARBA00022912"/>
    </source>
</evidence>
<name>A0A0W0FSL1_MONRR</name>
<keyword evidence="1" id="KW-0378">Hydrolase</keyword>
<comment type="caution">
    <text evidence="5">The sequence shown here is derived from an EMBL/GenBank/DDBJ whole genome shotgun (WGS) entry which is preliminary data.</text>
</comment>
<reference evidence="5 6" key="1">
    <citation type="submission" date="2015-12" db="EMBL/GenBank/DDBJ databases">
        <title>Draft genome sequence of Moniliophthora roreri, the causal agent of frosty pod rot of cacao.</title>
        <authorList>
            <person name="Aime M.C."/>
            <person name="Diaz-Valderrama J.R."/>
            <person name="Kijpornyongpan T."/>
            <person name="Phillips-Mora W."/>
        </authorList>
    </citation>
    <scope>NUCLEOTIDE SEQUENCE [LARGE SCALE GENOMIC DNA]</scope>
    <source>
        <strain evidence="5 6">MCA 2952</strain>
    </source>
</reference>
<protein>
    <submittedName>
        <fullName evidence="5">Uncharacterized protein</fullName>
    </submittedName>
</protein>
<accession>A0A0W0FSL1</accession>
<dbReference type="GO" id="GO:0005737">
    <property type="term" value="C:cytoplasm"/>
    <property type="evidence" value="ECO:0007669"/>
    <property type="project" value="TreeGrafter"/>
</dbReference>
<dbReference type="PROSITE" id="PS50056">
    <property type="entry name" value="TYR_PHOSPHATASE_2"/>
    <property type="match status" value="1"/>
</dbReference>
<dbReference type="PANTHER" id="PTHR46377:SF5">
    <property type="entry name" value="DUAL SPECIFICITY PHOSPHATASE"/>
    <property type="match status" value="1"/>
</dbReference>
<evidence type="ECO:0000256" key="1">
    <source>
        <dbReference type="ARBA" id="ARBA00022801"/>
    </source>
</evidence>
<feature type="domain" description="Tyrosine-protein phosphatase" evidence="3">
    <location>
        <begin position="8"/>
        <end position="149"/>
    </location>
</feature>
<evidence type="ECO:0000313" key="5">
    <source>
        <dbReference type="EMBL" id="KTB39146.1"/>
    </source>
</evidence>
<dbReference type="Gene3D" id="3.90.190.10">
    <property type="entry name" value="Protein tyrosine phosphatase superfamily"/>
    <property type="match status" value="2"/>
</dbReference>
<organism evidence="5 6">
    <name type="scientific">Moniliophthora roreri</name>
    <name type="common">Frosty pod rot fungus</name>
    <name type="synonym">Monilia roreri</name>
    <dbReference type="NCBI Taxonomy" id="221103"/>
    <lineage>
        <taxon>Eukaryota</taxon>
        <taxon>Fungi</taxon>
        <taxon>Dikarya</taxon>
        <taxon>Basidiomycota</taxon>
        <taxon>Agaricomycotina</taxon>
        <taxon>Agaricomycetes</taxon>
        <taxon>Agaricomycetidae</taxon>
        <taxon>Agaricales</taxon>
        <taxon>Marasmiineae</taxon>
        <taxon>Marasmiaceae</taxon>
        <taxon>Moniliophthora</taxon>
    </lineage>
</organism>
<keyword evidence="2" id="KW-0904">Protein phosphatase</keyword>
<dbReference type="Proteomes" id="UP000054988">
    <property type="component" value="Unassembled WGS sequence"/>
</dbReference>
<evidence type="ECO:0000259" key="3">
    <source>
        <dbReference type="PROSITE" id="PS50054"/>
    </source>
</evidence>
<dbReference type="CDD" id="cd14498">
    <property type="entry name" value="DSP"/>
    <property type="match status" value="2"/>
</dbReference>
<dbReference type="SMART" id="SM00195">
    <property type="entry name" value="DSPc"/>
    <property type="match status" value="2"/>
</dbReference>
<dbReference type="InterPro" id="IPR000340">
    <property type="entry name" value="Dual-sp_phosphatase_cat-dom"/>
</dbReference>
<dbReference type="InterPro" id="IPR000387">
    <property type="entry name" value="Tyr_Pase_dom"/>
</dbReference>
<proteinExistence type="predicted"/>
<dbReference type="SUPFAM" id="SSF52799">
    <property type="entry name" value="(Phosphotyrosine protein) phosphatases II"/>
    <property type="match status" value="2"/>
</dbReference>
<dbReference type="AlphaFoldDB" id="A0A0W0FSL1"/>
<evidence type="ECO:0000259" key="4">
    <source>
        <dbReference type="PROSITE" id="PS50056"/>
    </source>
</evidence>
<dbReference type="InterPro" id="IPR029021">
    <property type="entry name" value="Prot-tyrosine_phosphatase-like"/>
</dbReference>
<feature type="domain" description="Tyrosine specific protein phosphatases" evidence="4">
    <location>
        <begin position="70"/>
        <end position="131"/>
    </location>
</feature>
<gene>
    <name evidence="5" type="ORF">WG66_8285</name>
</gene>
<dbReference type="eggNOG" id="KOG1717">
    <property type="taxonomic scope" value="Eukaryota"/>
</dbReference>
<dbReference type="PROSITE" id="PS00383">
    <property type="entry name" value="TYR_PHOSPHATASE_1"/>
    <property type="match status" value="1"/>
</dbReference>
<sequence length="396" mass="43715">MYPQSSASPSVDEIVEKQLYIGDLSSAKSPELREQLGITHIVSVCQEFHSTGPKHLSISVADCEYEDILIHLPEACKFIQQALDEDGRVLVHCVMGISRSTTVLAAYLMQFKDLSSTAALQLIQRRRPRVMPNYGFLRQLDVFAECGHNPSNDNPTYVSWKRGQQQHVTRFLNQMIDTTPIIPEQLFLSSEFPHDSRQAQSLIQELGITHVLSLSPCELPKLPASVKRHDIKLASQQDSLLLAIPEACNFIRDAVACQGLVLVHCLVESKAAIVVCSYLMRSRDISSTQSCHILESALPLFNRTTNFTRHLELFGACGYAPTHDHPLIMEWIGRSCAGPSGLKTGMTCSQQVAAAMNAAAVSLLSETSLDIDAFGDALQKIHIAHNNERGKEGVVN</sequence>